<evidence type="ECO:0000256" key="4">
    <source>
        <dbReference type="PROSITE-ProRule" id="PRU01248"/>
    </source>
</evidence>
<dbReference type="PANTHER" id="PTHR30349">
    <property type="entry name" value="PHAGE INTEGRASE-RELATED"/>
    <property type="match status" value="1"/>
</dbReference>
<dbReference type="InterPro" id="IPR011010">
    <property type="entry name" value="DNA_brk_join_enz"/>
</dbReference>
<comment type="caution">
    <text evidence="7">The sequence shown here is derived from an EMBL/GenBank/DDBJ whole genome shotgun (WGS) entry which is preliminary data.</text>
</comment>
<keyword evidence="8" id="KW-1185">Reference proteome</keyword>
<dbReference type="CDD" id="cd00397">
    <property type="entry name" value="DNA_BRE_C"/>
    <property type="match status" value="1"/>
</dbReference>
<dbReference type="PANTHER" id="PTHR30349:SF41">
    <property type="entry name" value="INTEGRASE_RECOMBINASE PROTEIN MJ0367-RELATED"/>
    <property type="match status" value="1"/>
</dbReference>
<dbReference type="InterPro" id="IPR050090">
    <property type="entry name" value="Tyrosine_recombinase_XerCD"/>
</dbReference>
<evidence type="ECO:0000313" key="7">
    <source>
        <dbReference type="EMBL" id="MBB3109094.1"/>
    </source>
</evidence>
<dbReference type="SUPFAM" id="SSF56349">
    <property type="entry name" value="DNA breaking-rejoining enzymes"/>
    <property type="match status" value="1"/>
</dbReference>
<dbReference type="InterPro" id="IPR044068">
    <property type="entry name" value="CB"/>
</dbReference>
<dbReference type="Gene3D" id="1.10.150.130">
    <property type="match status" value="1"/>
</dbReference>
<dbReference type="GO" id="GO:0003677">
    <property type="term" value="F:DNA binding"/>
    <property type="evidence" value="ECO:0007669"/>
    <property type="project" value="UniProtKB-UniRule"/>
</dbReference>
<dbReference type="InterPro" id="IPR002104">
    <property type="entry name" value="Integrase_catalytic"/>
</dbReference>
<dbReference type="PROSITE" id="PS51900">
    <property type="entry name" value="CB"/>
    <property type="match status" value="1"/>
</dbReference>
<comment type="similarity">
    <text evidence="1">Belongs to the 'phage' integrase family.</text>
</comment>
<organism evidence="7 8">
    <name type="scientific">Paenibacillus phyllosphaerae</name>
    <dbReference type="NCBI Taxonomy" id="274593"/>
    <lineage>
        <taxon>Bacteria</taxon>
        <taxon>Bacillati</taxon>
        <taxon>Bacillota</taxon>
        <taxon>Bacilli</taxon>
        <taxon>Bacillales</taxon>
        <taxon>Paenibacillaceae</taxon>
        <taxon>Paenibacillus</taxon>
    </lineage>
</organism>
<evidence type="ECO:0000259" key="6">
    <source>
        <dbReference type="PROSITE" id="PS51900"/>
    </source>
</evidence>
<accession>A0A7W5FLK8</accession>
<evidence type="ECO:0000313" key="8">
    <source>
        <dbReference type="Proteomes" id="UP000570361"/>
    </source>
</evidence>
<feature type="domain" description="Core-binding (CB)" evidence="6">
    <location>
        <begin position="13"/>
        <end position="93"/>
    </location>
</feature>
<gene>
    <name evidence="7" type="ORF">FHS18_001146</name>
</gene>
<dbReference type="GO" id="GO:0015074">
    <property type="term" value="P:DNA integration"/>
    <property type="evidence" value="ECO:0007669"/>
    <property type="project" value="InterPro"/>
</dbReference>
<name>A0A7W5FLK8_9BACL</name>
<dbReference type="RefSeq" id="WP_183597856.1">
    <property type="nucleotide sequence ID" value="NZ_JACHXK010000002.1"/>
</dbReference>
<dbReference type="InterPro" id="IPR010998">
    <property type="entry name" value="Integrase_recombinase_N"/>
</dbReference>
<dbReference type="GO" id="GO:0006310">
    <property type="term" value="P:DNA recombination"/>
    <property type="evidence" value="ECO:0007669"/>
    <property type="project" value="UniProtKB-KW"/>
</dbReference>
<evidence type="ECO:0000256" key="2">
    <source>
        <dbReference type="ARBA" id="ARBA00023125"/>
    </source>
</evidence>
<dbReference type="Gene3D" id="1.10.443.10">
    <property type="entry name" value="Intergrase catalytic core"/>
    <property type="match status" value="1"/>
</dbReference>
<proteinExistence type="inferred from homology"/>
<protein>
    <submittedName>
        <fullName evidence="7">Site-specific recombinase XerD</fullName>
    </submittedName>
</protein>
<keyword evidence="3" id="KW-0233">DNA recombination</keyword>
<evidence type="ECO:0000256" key="1">
    <source>
        <dbReference type="ARBA" id="ARBA00008857"/>
    </source>
</evidence>
<reference evidence="7 8" key="1">
    <citation type="submission" date="2020-08" db="EMBL/GenBank/DDBJ databases">
        <title>Genomic Encyclopedia of Type Strains, Phase III (KMG-III): the genomes of soil and plant-associated and newly described type strains.</title>
        <authorList>
            <person name="Whitman W."/>
        </authorList>
    </citation>
    <scope>NUCLEOTIDE SEQUENCE [LARGE SCALE GENOMIC DNA]</scope>
    <source>
        <strain evidence="7 8">CECT 5862</strain>
    </source>
</reference>
<feature type="domain" description="Tyr recombinase" evidence="5">
    <location>
        <begin position="113"/>
        <end position="295"/>
    </location>
</feature>
<dbReference type="PROSITE" id="PS51898">
    <property type="entry name" value="TYR_RECOMBINASE"/>
    <property type="match status" value="1"/>
</dbReference>
<dbReference type="InterPro" id="IPR013762">
    <property type="entry name" value="Integrase-like_cat_sf"/>
</dbReference>
<dbReference type="EMBL" id="JACHXK010000002">
    <property type="protein sequence ID" value="MBB3109094.1"/>
    <property type="molecule type" value="Genomic_DNA"/>
</dbReference>
<evidence type="ECO:0000259" key="5">
    <source>
        <dbReference type="PROSITE" id="PS51898"/>
    </source>
</evidence>
<dbReference type="AlphaFoldDB" id="A0A7W5FLK8"/>
<dbReference type="Pfam" id="PF00589">
    <property type="entry name" value="Phage_integrase"/>
    <property type="match status" value="1"/>
</dbReference>
<evidence type="ECO:0000256" key="3">
    <source>
        <dbReference type="ARBA" id="ARBA00023172"/>
    </source>
</evidence>
<sequence>MARVGKIKQTVEFKWQEALEQFMFFKKAQGISQQTISDYKQHVNQFFNRYPNASSSEELLKVGLYEYFAQDDIKAATFNNRLVYIRTFLNWCYSENMISENPLRGFKKRKDSGRVVNIDLDTLRKLLSLPDKNTYAGLRDYTLMLLTLDSGIRPKEAFSLVIDDFNPVSHEIYIRSEHAKTRVSRTLPISVQTVKAIKSLVQARSTDWDQIHVPLFCTFEGKKMNRHNWGDRLEVYSKVLGVHIRPYDLRHVFALEFIRNGANALMLQKTLGHSDLSMTKRYVALTNNDLKEGHSISTPLKNLLSNTSRVRKLDK</sequence>
<keyword evidence="2 4" id="KW-0238">DNA-binding</keyword>
<dbReference type="Proteomes" id="UP000570361">
    <property type="component" value="Unassembled WGS sequence"/>
</dbReference>